<dbReference type="CDD" id="cd01169">
    <property type="entry name" value="HMPP_kinase"/>
    <property type="match status" value="1"/>
</dbReference>
<name>A0A679IKB7_9ENTE</name>
<dbReference type="EMBL" id="AP022822">
    <property type="protein sequence ID" value="BCA85706.1"/>
    <property type="molecule type" value="Genomic_DNA"/>
</dbReference>
<organism evidence="15 16">
    <name type="scientific">Enterococcus saigonensis</name>
    <dbReference type="NCBI Taxonomy" id="1805431"/>
    <lineage>
        <taxon>Bacteria</taxon>
        <taxon>Bacillati</taxon>
        <taxon>Bacillota</taxon>
        <taxon>Bacilli</taxon>
        <taxon>Lactobacillales</taxon>
        <taxon>Enterococcaceae</taxon>
        <taxon>Enterococcus</taxon>
    </lineage>
</organism>
<dbReference type="EC" id="2.7.1.35" evidence="2"/>
<dbReference type="PANTHER" id="PTHR20858">
    <property type="entry name" value="PHOSPHOMETHYLPYRIMIDINE KINASE"/>
    <property type="match status" value="1"/>
</dbReference>
<sequence>MTKIMLTIGGSDPFSGGGIQTDLKTFNNYHTFGLSVLTSIVTLVDNTLEIHPVPKEVFVAQLRSVEDVSFSGIKIGLIANPEFIPLIQKFLLSHSNVPLVLDPVLAFKEGDSTIETDLLAGIRNKLAPLATLVTPNLVEAETLSGREINSLDEMKNVAIQLRDEYKTAVLLKGGNRLIGESATDLLALPDEKIVKHYQAPKISTRTINGAGCSLSAAVLAGLVTDTMESAVDLAKKYVYKSIQRGVKVTEKFGSVYFDNLSE</sequence>
<protein>
    <recommendedName>
        <fullName evidence="2">pyridoxal kinase</fullName>
        <ecNumber evidence="2">2.7.1.35</ecNumber>
    </recommendedName>
    <alternativeName>
        <fullName evidence="10">PN/PL/PM kinase</fullName>
    </alternativeName>
    <alternativeName>
        <fullName evidence="11">Pyridoxal kinase</fullName>
    </alternativeName>
    <alternativeName>
        <fullName evidence="9">Pyridoxamine kinase</fullName>
    </alternativeName>
    <alternativeName>
        <fullName evidence="12">Vitamin B6 kinase</fullName>
    </alternativeName>
</protein>
<evidence type="ECO:0000256" key="1">
    <source>
        <dbReference type="ARBA" id="ARBA00009879"/>
    </source>
</evidence>
<reference evidence="15 16" key="1">
    <citation type="submission" date="2020-02" db="EMBL/GenBank/DDBJ databases">
        <title>Characterization of vanA genotype vancomycin-resistant Enterococcus saigonensis VE80.</title>
        <authorList>
            <person name="Harada T."/>
            <person name="Motooka D."/>
            <person name="Nakamura S."/>
            <person name="Yamamoto Y."/>
            <person name="Kawahara R."/>
            <person name="Kawatsu K."/>
        </authorList>
    </citation>
    <scope>NUCLEOTIDE SEQUENCE [LARGE SCALE GENOMIC DNA]</scope>
    <source>
        <strain evidence="15 16">VE80</strain>
    </source>
</reference>
<keyword evidence="5" id="KW-0547">Nucleotide-binding</keyword>
<evidence type="ECO:0000256" key="11">
    <source>
        <dbReference type="ARBA" id="ARBA00042396"/>
    </source>
</evidence>
<dbReference type="InterPro" id="IPR013749">
    <property type="entry name" value="PM/HMP-P_kinase-1"/>
</dbReference>
<keyword evidence="6 15" id="KW-0418">Kinase</keyword>
<keyword evidence="3" id="KW-0808">Transferase</keyword>
<evidence type="ECO:0000256" key="3">
    <source>
        <dbReference type="ARBA" id="ARBA00022679"/>
    </source>
</evidence>
<dbReference type="GO" id="GO:0005829">
    <property type="term" value="C:cytosol"/>
    <property type="evidence" value="ECO:0007669"/>
    <property type="project" value="TreeGrafter"/>
</dbReference>
<evidence type="ECO:0000256" key="6">
    <source>
        <dbReference type="ARBA" id="ARBA00022777"/>
    </source>
</evidence>
<gene>
    <name evidence="15" type="ORF">EsVE80_12290</name>
</gene>
<evidence type="ECO:0000256" key="9">
    <source>
        <dbReference type="ARBA" id="ARBA00042307"/>
    </source>
</evidence>
<dbReference type="AlphaFoldDB" id="A0A679IKB7"/>
<dbReference type="InterPro" id="IPR004399">
    <property type="entry name" value="HMP/HMP-P_kinase_dom"/>
</dbReference>
<dbReference type="GO" id="GO:0008902">
    <property type="term" value="F:hydroxymethylpyrimidine kinase activity"/>
    <property type="evidence" value="ECO:0007669"/>
    <property type="project" value="TreeGrafter"/>
</dbReference>
<dbReference type="Proteomes" id="UP000502998">
    <property type="component" value="Chromosome"/>
</dbReference>
<dbReference type="Pfam" id="PF08543">
    <property type="entry name" value="Phos_pyr_kin"/>
    <property type="match status" value="1"/>
</dbReference>
<evidence type="ECO:0000256" key="12">
    <source>
        <dbReference type="ARBA" id="ARBA00042531"/>
    </source>
</evidence>
<evidence type="ECO:0000256" key="10">
    <source>
        <dbReference type="ARBA" id="ARBA00042348"/>
    </source>
</evidence>
<evidence type="ECO:0000256" key="13">
    <source>
        <dbReference type="ARBA" id="ARBA00049293"/>
    </source>
</evidence>
<dbReference type="GO" id="GO:0005524">
    <property type="term" value="F:ATP binding"/>
    <property type="evidence" value="ECO:0007669"/>
    <property type="project" value="UniProtKB-KW"/>
</dbReference>
<keyword evidence="7" id="KW-0067">ATP-binding</keyword>
<dbReference type="GO" id="GO:0046872">
    <property type="term" value="F:metal ion binding"/>
    <property type="evidence" value="ECO:0007669"/>
    <property type="project" value="UniProtKB-KW"/>
</dbReference>
<accession>A0A679IKB7</accession>
<dbReference type="InterPro" id="IPR029056">
    <property type="entry name" value="Ribokinase-like"/>
</dbReference>
<evidence type="ECO:0000313" key="15">
    <source>
        <dbReference type="EMBL" id="BCA85706.1"/>
    </source>
</evidence>
<evidence type="ECO:0000256" key="8">
    <source>
        <dbReference type="ARBA" id="ARBA00022842"/>
    </source>
</evidence>
<evidence type="ECO:0000259" key="14">
    <source>
        <dbReference type="Pfam" id="PF08543"/>
    </source>
</evidence>
<dbReference type="RefSeq" id="WP_173102950.1">
    <property type="nucleotide sequence ID" value="NZ_AP022822.1"/>
</dbReference>
<comment type="catalytic activity">
    <reaction evidence="13">
        <text>pyridoxal + ATP = pyridoxal 5'-phosphate + ADP + H(+)</text>
        <dbReference type="Rhea" id="RHEA:10224"/>
        <dbReference type="ChEBI" id="CHEBI:15378"/>
        <dbReference type="ChEBI" id="CHEBI:17310"/>
        <dbReference type="ChEBI" id="CHEBI:30616"/>
        <dbReference type="ChEBI" id="CHEBI:456216"/>
        <dbReference type="ChEBI" id="CHEBI:597326"/>
        <dbReference type="EC" id="2.7.1.35"/>
    </reaction>
</comment>
<dbReference type="GO" id="GO:0009228">
    <property type="term" value="P:thiamine biosynthetic process"/>
    <property type="evidence" value="ECO:0007669"/>
    <property type="project" value="InterPro"/>
</dbReference>
<proteinExistence type="inferred from homology"/>
<evidence type="ECO:0000256" key="2">
    <source>
        <dbReference type="ARBA" id="ARBA00012104"/>
    </source>
</evidence>
<keyword evidence="8" id="KW-0460">Magnesium</keyword>
<evidence type="ECO:0000256" key="7">
    <source>
        <dbReference type="ARBA" id="ARBA00022840"/>
    </source>
</evidence>
<dbReference type="GO" id="GO:0008478">
    <property type="term" value="F:pyridoxal kinase activity"/>
    <property type="evidence" value="ECO:0007669"/>
    <property type="project" value="UniProtKB-EC"/>
</dbReference>
<keyword evidence="4" id="KW-0479">Metal-binding</keyword>
<dbReference type="GO" id="GO:0008972">
    <property type="term" value="F:phosphomethylpyrimidine kinase activity"/>
    <property type="evidence" value="ECO:0007669"/>
    <property type="project" value="InterPro"/>
</dbReference>
<evidence type="ECO:0000313" key="16">
    <source>
        <dbReference type="Proteomes" id="UP000502998"/>
    </source>
</evidence>
<keyword evidence="16" id="KW-1185">Reference proteome</keyword>
<feature type="domain" description="Pyridoxamine kinase/Phosphomethylpyrimidine kinase" evidence="14">
    <location>
        <begin position="12"/>
        <end position="255"/>
    </location>
</feature>
<dbReference type="KEGG" id="esg:EsVE80_12290"/>
<dbReference type="Gene3D" id="3.40.1190.20">
    <property type="match status" value="1"/>
</dbReference>
<dbReference type="PANTHER" id="PTHR20858:SF19">
    <property type="entry name" value="PYRIDOXINE KINASE"/>
    <property type="match status" value="1"/>
</dbReference>
<evidence type="ECO:0000256" key="5">
    <source>
        <dbReference type="ARBA" id="ARBA00022741"/>
    </source>
</evidence>
<comment type="similarity">
    <text evidence="1">Belongs to the ThiD family.</text>
</comment>
<evidence type="ECO:0000256" key="4">
    <source>
        <dbReference type="ARBA" id="ARBA00022723"/>
    </source>
</evidence>
<dbReference type="SUPFAM" id="SSF53613">
    <property type="entry name" value="Ribokinase-like"/>
    <property type="match status" value="1"/>
</dbReference>